<evidence type="ECO:0000313" key="2">
    <source>
        <dbReference type="Proteomes" id="UP001054945"/>
    </source>
</evidence>
<proteinExistence type="predicted"/>
<sequence>MDFSIENFCFPTHSSAVLKLQPPTNLTGLPKFRPLCLHSAPAVLRFLTDFHCRLTAPAGFCVRPAISCSFPLSFCPCLFLMMWRGVLVVDKPITDAFSCHKNCGVLGSSRPNWFLR</sequence>
<name>A0AAV4NJY5_CAEEX</name>
<evidence type="ECO:0000313" key="1">
    <source>
        <dbReference type="EMBL" id="GIX85090.1"/>
    </source>
</evidence>
<comment type="caution">
    <text evidence="1">The sequence shown here is derived from an EMBL/GenBank/DDBJ whole genome shotgun (WGS) entry which is preliminary data.</text>
</comment>
<protein>
    <submittedName>
        <fullName evidence="1">Uncharacterized protein</fullName>
    </submittedName>
</protein>
<organism evidence="1 2">
    <name type="scientific">Caerostris extrusa</name>
    <name type="common">Bark spider</name>
    <name type="synonym">Caerostris bankana</name>
    <dbReference type="NCBI Taxonomy" id="172846"/>
    <lineage>
        <taxon>Eukaryota</taxon>
        <taxon>Metazoa</taxon>
        <taxon>Ecdysozoa</taxon>
        <taxon>Arthropoda</taxon>
        <taxon>Chelicerata</taxon>
        <taxon>Arachnida</taxon>
        <taxon>Araneae</taxon>
        <taxon>Araneomorphae</taxon>
        <taxon>Entelegynae</taxon>
        <taxon>Araneoidea</taxon>
        <taxon>Araneidae</taxon>
        <taxon>Caerostris</taxon>
    </lineage>
</organism>
<dbReference type="AlphaFoldDB" id="A0AAV4NJY5"/>
<accession>A0AAV4NJY5</accession>
<gene>
    <name evidence="1" type="ORF">CEXT_275681</name>
</gene>
<dbReference type="Proteomes" id="UP001054945">
    <property type="component" value="Unassembled WGS sequence"/>
</dbReference>
<keyword evidence="2" id="KW-1185">Reference proteome</keyword>
<dbReference type="EMBL" id="BPLR01003480">
    <property type="protein sequence ID" value="GIX85090.1"/>
    <property type="molecule type" value="Genomic_DNA"/>
</dbReference>
<reference evidence="1 2" key="1">
    <citation type="submission" date="2021-06" db="EMBL/GenBank/DDBJ databases">
        <title>Caerostris extrusa draft genome.</title>
        <authorList>
            <person name="Kono N."/>
            <person name="Arakawa K."/>
        </authorList>
    </citation>
    <scope>NUCLEOTIDE SEQUENCE [LARGE SCALE GENOMIC DNA]</scope>
</reference>